<evidence type="ECO:0000256" key="1">
    <source>
        <dbReference type="SAM" id="Coils"/>
    </source>
</evidence>
<name>A0ABR1JRD8_9AGAR</name>
<organism evidence="2 3">
    <name type="scientific">Marasmiellus scandens</name>
    <dbReference type="NCBI Taxonomy" id="2682957"/>
    <lineage>
        <taxon>Eukaryota</taxon>
        <taxon>Fungi</taxon>
        <taxon>Dikarya</taxon>
        <taxon>Basidiomycota</taxon>
        <taxon>Agaricomycotina</taxon>
        <taxon>Agaricomycetes</taxon>
        <taxon>Agaricomycetidae</taxon>
        <taxon>Agaricales</taxon>
        <taxon>Marasmiineae</taxon>
        <taxon>Omphalotaceae</taxon>
        <taxon>Marasmiellus</taxon>
    </lineage>
</organism>
<sequence>MSVCSSSSSCSNSAPKSDEELLREYKAQWAKIHAVGDSGVAPMARSFSEILDRREKREAKAQEVRKERERLLQALQQWKADNKDFVDRHFKWTKEMEENHEYCMSHYVD</sequence>
<evidence type="ECO:0000313" key="2">
    <source>
        <dbReference type="EMBL" id="KAK7463857.1"/>
    </source>
</evidence>
<dbReference type="EMBL" id="JBANRG010000009">
    <property type="protein sequence ID" value="KAK7463857.1"/>
    <property type="molecule type" value="Genomic_DNA"/>
</dbReference>
<reference evidence="2 3" key="1">
    <citation type="submission" date="2024-01" db="EMBL/GenBank/DDBJ databases">
        <title>A draft genome for the cacao thread blight pathogen Marasmiellus scandens.</title>
        <authorList>
            <person name="Baruah I.K."/>
            <person name="Leung J."/>
            <person name="Bukari Y."/>
            <person name="Amoako-Attah I."/>
            <person name="Meinhardt L.W."/>
            <person name="Bailey B.A."/>
            <person name="Cohen S.P."/>
        </authorList>
    </citation>
    <scope>NUCLEOTIDE SEQUENCE [LARGE SCALE GENOMIC DNA]</scope>
    <source>
        <strain evidence="2 3">GH-19</strain>
    </source>
</reference>
<protein>
    <submittedName>
        <fullName evidence="2">Uncharacterized protein</fullName>
    </submittedName>
</protein>
<feature type="coiled-coil region" evidence="1">
    <location>
        <begin position="54"/>
        <end position="81"/>
    </location>
</feature>
<accession>A0ABR1JRD8</accession>
<comment type="caution">
    <text evidence="2">The sequence shown here is derived from an EMBL/GenBank/DDBJ whole genome shotgun (WGS) entry which is preliminary data.</text>
</comment>
<proteinExistence type="predicted"/>
<evidence type="ECO:0000313" key="3">
    <source>
        <dbReference type="Proteomes" id="UP001498398"/>
    </source>
</evidence>
<dbReference type="Proteomes" id="UP001498398">
    <property type="component" value="Unassembled WGS sequence"/>
</dbReference>
<gene>
    <name evidence="2" type="ORF">VKT23_007193</name>
</gene>
<keyword evidence="1" id="KW-0175">Coiled coil</keyword>
<keyword evidence="3" id="KW-1185">Reference proteome</keyword>